<feature type="region of interest" description="Disordered" evidence="10">
    <location>
        <begin position="1"/>
        <end position="23"/>
    </location>
</feature>
<evidence type="ECO:0000256" key="10">
    <source>
        <dbReference type="SAM" id="MobiDB-lite"/>
    </source>
</evidence>
<dbReference type="InterPro" id="IPR035892">
    <property type="entry name" value="C2_domain_sf"/>
</dbReference>
<evidence type="ECO:0000256" key="1">
    <source>
        <dbReference type="ARBA" id="ARBA00022553"/>
    </source>
</evidence>
<dbReference type="PROSITE" id="PS50106">
    <property type="entry name" value="PDZ"/>
    <property type="match status" value="1"/>
</dbReference>
<evidence type="ECO:0000256" key="5">
    <source>
        <dbReference type="ARBA" id="ARBA00022782"/>
    </source>
</evidence>
<keyword evidence="6" id="KW-0862">Zinc</keyword>
<dbReference type="SMART" id="SM00228">
    <property type="entry name" value="PDZ"/>
    <property type="match status" value="1"/>
</dbReference>
<feature type="compositionally biased region" description="Polar residues" evidence="10">
    <location>
        <begin position="1431"/>
        <end position="1445"/>
    </location>
</feature>
<dbReference type="InterPro" id="IPR011011">
    <property type="entry name" value="Znf_FYVE_PHD"/>
</dbReference>
<keyword evidence="1" id="KW-0597">Phosphoprotein</keyword>
<dbReference type="GO" id="GO:0050806">
    <property type="term" value="P:positive regulation of synaptic transmission"/>
    <property type="evidence" value="ECO:0007669"/>
    <property type="project" value="TreeGrafter"/>
</dbReference>
<feature type="compositionally biased region" description="Basic and acidic residues" evidence="10">
    <location>
        <begin position="1083"/>
        <end position="1102"/>
    </location>
</feature>
<dbReference type="GO" id="GO:0048791">
    <property type="term" value="P:calcium ion-regulated exocytosis of neurotransmitter"/>
    <property type="evidence" value="ECO:0007669"/>
    <property type="project" value="TreeGrafter"/>
</dbReference>
<dbReference type="FunFam" id="2.60.40.150:FF:000001">
    <property type="entry name" value="Regulating synaptic membrane exocytosis 3, isoform CRA_a"/>
    <property type="match status" value="1"/>
</dbReference>
<dbReference type="GO" id="GO:0044325">
    <property type="term" value="F:transmembrane transporter binding"/>
    <property type="evidence" value="ECO:0007669"/>
    <property type="project" value="TreeGrafter"/>
</dbReference>
<proteinExistence type="predicted"/>
<keyword evidence="15" id="KW-1185">Reference proteome</keyword>
<dbReference type="GO" id="GO:0031267">
    <property type="term" value="F:small GTPase binding"/>
    <property type="evidence" value="ECO:0007669"/>
    <property type="project" value="InterPro"/>
</dbReference>
<dbReference type="GO" id="GO:0048788">
    <property type="term" value="C:cytoskeleton of presynaptic active zone"/>
    <property type="evidence" value="ECO:0007669"/>
    <property type="project" value="TreeGrafter"/>
</dbReference>
<feature type="compositionally biased region" description="Basic residues" evidence="10">
    <location>
        <begin position="435"/>
        <end position="444"/>
    </location>
</feature>
<dbReference type="FunFam" id="2.60.40.150:FF:000003">
    <property type="entry name" value="Regulating synaptic membrane exocytosis protein 2"/>
    <property type="match status" value="1"/>
</dbReference>
<feature type="compositionally biased region" description="Polar residues" evidence="10">
    <location>
        <begin position="862"/>
        <end position="884"/>
    </location>
</feature>
<dbReference type="Gene3D" id="2.60.40.150">
    <property type="entry name" value="C2 domain"/>
    <property type="match status" value="2"/>
</dbReference>
<dbReference type="GO" id="GO:0042391">
    <property type="term" value="P:regulation of membrane potential"/>
    <property type="evidence" value="ECO:0007669"/>
    <property type="project" value="TreeGrafter"/>
</dbReference>
<feature type="compositionally biased region" description="Basic and acidic residues" evidence="10">
    <location>
        <begin position="317"/>
        <end position="341"/>
    </location>
</feature>
<feature type="region of interest" description="Disordered" evidence="10">
    <location>
        <begin position="798"/>
        <end position="843"/>
    </location>
</feature>
<dbReference type="CDD" id="cd06714">
    <property type="entry name" value="PDZ_RIM-like"/>
    <property type="match status" value="1"/>
</dbReference>
<dbReference type="Gene3D" id="2.30.42.10">
    <property type="match status" value="1"/>
</dbReference>
<dbReference type="Proteomes" id="UP000694552">
    <property type="component" value="Unplaced"/>
</dbReference>
<keyword evidence="3" id="KW-0677">Repeat</keyword>
<feature type="compositionally biased region" description="Basic and acidic residues" evidence="10">
    <location>
        <begin position="1189"/>
        <end position="1200"/>
    </location>
</feature>
<dbReference type="SUPFAM" id="SSF50156">
    <property type="entry name" value="PDZ domain-like"/>
    <property type="match status" value="1"/>
</dbReference>
<feature type="compositionally biased region" description="Basic and acidic residues" evidence="10">
    <location>
        <begin position="111"/>
        <end position="123"/>
    </location>
</feature>
<feature type="region of interest" description="Disordered" evidence="10">
    <location>
        <begin position="1490"/>
        <end position="1516"/>
    </location>
</feature>
<feature type="region of interest" description="Disordered" evidence="10">
    <location>
        <begin position="1083"/>
        <end position="1476"/>
    </location>
</feature>
<dbReference type="Ensembl" id="ENSOSUT00000007845.1">
    <property type="protein sequence ID" value="ENSOSUP00000007547.1"/>
    <property type="gene ID" value="ENSOSUG00000005422.1"/>
</dbReference>
<evidence type="ECO:0000256" key="7">
    <source>
        <dbReference type="ARBA" id="ARBA00023018"/>
    </source>
</evidence>
<feature type="domain" description="C2" evidence="11">
    <location>
        <begin position="1585"/>
        <end position="1703"/>
    </location>
</feature>
<dbReference type="GO" id="GO:0042734">
    <property type="term" value="C:presynaptic membrane"/>
    <property type="evidence" value="ECO:0007669"/>
    <property type="project" value="TreeGrafter"/>
</dbReference>
<dbReference type="SUPFAM" id="SSF57903">
    <property type="entry name" value="FYVE/PHD zinc finger"/>
    <property type="match status" value="1"/>
</dbReference>
<evidence type="ECO:0000256" key="8">
    <source>
        <dbReference type="ARBA" id="ARBA00034103"/>
    </source>
</evidence>
<dbReference type="InterPro" id="IPR013083">
    <property type="entry name" value="Znf_RING/FYVE/PHD"/>
</dbReference>
<feature type="compositionally biased region" description="Basic and acidic residues" evidence="10">
    <location>
        <begin position="252"/>
        <end position="273"/>
    </location>
</feature>
<feature type="domain" description="PDZ" evidence="12">
    <location>
        <begin position="528"/>
        <end position="614"/>
    </location>
</feature>
<dbReference type="FunFam" id="2.30.42.10:FF:000003">
    <property type="entry name" value="Regulating synaptic membrane exocytosis protein 1, putative"/>
    <property type="match status" value="1"/>
</dbReference>
<evidence type="ECO:0000259" key="11">
    <source>
        <dbReference type="PROSITE" id="PS50004"/>
    </source>
</evidence>
<dbReference type="GO" id="GO:2000300">
    <property type="term" value="P:regulation of synaptic vesicle exocytosis"/>
    <property type="evidence" value="ECO:0007669"/>
    <property type="project" value="TreeGrafter"/>
</dbReference>
<name>A0A8C8AMA7_9STRI</name>
<dbReference type="InterPro" id="IPR054386">
    <property type="entry name" value="RIM_Znf"/>
</dbReference>
<feature type="compositionally biased region" description="Basic and acidic residues" evidence="10">
    <location>
        <begin position="1110"/>
        <end position="1132"/>
    </location>
</feature>
<evidence type="ECO:0000256" key="3">
    <source>
        <dbReference type="ARBA" id="ARBA00022737"/>
    </source>
</evidence>
<evidence type="ECO:0000256" key="2">
    <source>
        <dbReference type="ARBA" id="ARBA00022723"/>
    </source>
</evidence>
<dbReference type="Pfam" id="PF00595">
    <property type="entry name" value="PDZ"/>
    <property type="match status" value="1"/>
</dbReference>
<dbReference type="FunFam" id="3.30.40.10:FF:000567">
    <property type="entry name" value="Regulating synaptic membrane exocytosis 1"/>
    <property type="match status" value="1"/>
</dbReference>
<feature type="compositionally biased region" description="Basic and acidic residues" evidence="10">
    <location>
        <begin position="1349"/>
        <end position="1360"/>
    </location>
</feature>
<evidence type="ECO:0000256" key="4">
    <source>
        <dbReference type="ARBA" id="ARBA00022771"/>
    </source>
</evidence>
<dbReference type="GO" id="GO:0008270">
    <property type="term" value="F:zinc ion binding"/>
    <property type="evidence" value="ECO:0007669"/>
    <property type="project" value="UniProtKB-KW"/>
</dbReference>
<dbReference type="InterPro" id="IPR039032">
    <property type="entry name" value="Rim-like"/>
</dbReference>
<dbReference type="SMART" id="SM00239">
    <property type="entry name" value="C2"/>
    <property type="match status" value="2"/>
</dbReference>
<feature type="compositionally biased region" description="Acidic residues" evidence="10">
    <location>
        <begin position="1361"/>
        <end position="1381"/>
    </location>
</feature>
<evidence type="ECO:0000256" key="6">
    <source>
        <dbReference type="ARBA" id="ARBA00022833"/>
    </source>
</evidence>
<dbReference type="GO" id="GO:0030154">
    <property type="term" value="P:cell differentiation"/>
    <property type="evidence" value="ECO:0007669"/>
    <property type="project" value="UniProtKB-KW"/>
</dbReference>
<feature type="compositionally biased region" description="Basic and acidic residues" evidence="10">
    <location>
        <begin position="1231"/>
        <end position="1251"/>
    </location>
</feature>
<feature type="region of interest" description="Disordered" evidence="10">
    <location>
        <begin position="862"/>
        <end position="920"/>
    </location>
</feature>
<protein>
    <submittedName>
        <fullName evidence="14">Regulating synaptic membrane exocytosis 2</fullName>
    </submittedName>
</protein>
<dbReference type="PROSITE" id="PS50178">
    <property type="entry name" value="ZF_FYVE"/>
    <property type="match status" value="1"/>
</dbReference>
<reference evidence="14" key="1">
    <citation type="submission" date="2025-08" db="UniProtKB">
        <authorList>
            <consortium name="Ensembl"/>
        </authorList>
    </citation>
    <scope>IDENTIFICATION</scope>
</reference>
<feature type="compositionally biased region" description="Polar residues" evidence="10">
    <location>
        <begin position="417"/>
        <end position="428"/>
    </location>
</feature>
<sequence length="1739" mass="197099">MYKEQVKKMGEESQQQQEQKGDAPTCGICHKTKFADGCGHNCSYCQTKFCARCGGRVSLRSNKEDKVVMWVCNLCRKQQEILTKSGAWFYNSGSNAPQQPDQEGIRGLRNEEAPQEKKAKLQEHSQYQGPSGDISTQVLDKNRSQGLTRQDSIKNGSGVKHQVTSDTAADRKRSPSISREQNRRYDQRDERDEYSQYATSDSAMPRSPSDYSDRRSQRGPQLYEEPELGDYRDANRRSRRRSKEYPVEEEDAQNREEYERQRREEEYQARYRSDPNLARYPVKPQPYEEQMRIHAEVSRARHERRHSDVSLANTELEDSRMSMLRMERPSRQRSVSERRAAMENQRSYSMERTREAQGPSPNRQRTTNHSPPTPRRSPIPLERPDMRRSDSLRKQHHLDPNSAVRKTKREKMETMLRNDSLSSDQSESVRPPPPKPHKTKKGGKMRQVSLSSSEEELASTPEYTSCDDVEIESESVSEKGDMDYNWLDHTSWHSSEASPMSLHPVTWQPSKDGDCLIGRILLNKRLKDGSVPRDSGAMLGLKVVGGKMTESGRLCAFITKVKKGSLADTVGHLRPGDEVLEWNGRLLQGATFEEVYNIILESKPEPQVELVVSRPIGDIPRIPDSTHAQLESSSSSFESQKMDRPSISVTSPMSPGMLRDVPQFLSGQLSIKLWYDKVGHQLIVTILGAKDLPSREDGRPRNPYVKIYFLPDRSDKNKRRTKTVKKTLEPKWNQTFIYSPVHRREFRERMLEITLWDQARVREEESEFLGEILIELETALLDDEPHWYKLQTHDVSSLPLPHPSPYLPRRQLHGDSPTRRLQNKGLYSYNSGSKRISDSEVSDYDCDDGIGVVSDYRHNGRDLQSSTLSVPEQVMSSNHCSRSGSPHRGDSIGRTRSWSPSVPPPQSRNLDQGPRGTRSTAAHYNTLNRMDRHRVIDDHYSPDRESHYVTLPRSRYTQSADHHYRDASQDHTMYPLFCEDAIRLLRSRKMCRTYSEGAYYDLERRTRQERRVPNSYYDDTTYTPERWYNGASSWADHVVNGSAENYGKVPIASRRITCPRIEIQQPSTDTDRSETVDVFADEASHSETELIEEEVRNCEAADRQPYQRSRSTEQRPMLERTNSRSRSTERPDSNLIRSMPSLMTGRSAPPSPALPRSHPRTGSVQTSPSSTPVVGRRGRQLPQLPPKGTLERNNGDKEIESYEEVTWEDQQKKVNGTITDDKPLPKKKHHSEPEEAESSRRRNSEEKKADPENGDTGAMDVEERNRQMKMSKYKQVAGSDSRLEQDYHSKYRSGRDAQRGSDNVSNKSSDSDVSDVSAVSRTSSASRFSSTSYMSVQSERPRGNKKIRGTRDIEGKKEGGLEGDEQDGVFPEEEEKEEEEVEKAKEQEVNEKGEGQEVTENCDKEEINGSGHDEKAQDHQAEEGKEDDSRQMGTSGKNMTKSTSIGGDMYTLEKNDGSQSDTAVGTVGSGGKKRRSSIGAKMVAIVGLSRKSRSTSQLSQTEAGGKKLRSTVQRSTETGLAVEMRNWMTRQASRESTDGSMNSYSSEGNLIFPGVRLAADSQFSDFLDGLGPAQLVGRQTLATPSMGDIQVGMMDKKGQLEVEIIRARGLVVKPGSKTLPAPYVKVYLLENGVCIAKKKTKVARKTLEPLYQQLLSFEESPQGKVLQIIVWGDYGRMDHKSFMGVAQILLDELDLSNMVIGWFKLFPPSSLVDPTLAPLTRRASQSSLESSTGPSYARS</sequence>
<feature type="compositionally biased region" description="Basic and acidic residues" evidence="10">
    <location>
        <begin position="180"/>
        <end position="194"/>
    </location>
</feature>
<feature type="compositionally biased region" description="Basic and acidic residues" evidence="10">
    <location>
        <begin position="1382"/>
        <end position="1430"/>
    </location>
</feature>
<dbReference type="Gene3D" id="3.30.40.10">
    <property type="entry name" value="Zinc/RING finger domain, C3HC4 (zinc finger)"/>
    <property type="match status" value="1"/>
</dbReference>
<dbReference type="GO" id="GO:0048167">
    <property type="term" value="P:regulation of synaptic plasticity"/>
    <property type="evidence" value="ECO:0007669"/>
    <property type="project" value="TreeGrafter"/>
</dbReference>
<dbReference type="SUPFAM" id="SSF49562">
    <property type="entry name" value="C2 domain (Calcium/lipid-binding domain, CaLB)"/>
    <property type="match status" value="2"/>
</dbReference>
<evidence type="ECO:0000259" key="13">
    <source>
        <dbReference type="PROSITE" id="PS50178"/>
    </source>
</evidence>
<feature type="compositionally biased region" description="Basic and acidic residues" evidence="10">
    <location>
        <begin position="382"/>
        <end position="399"/>
    </location>
</feature>
<evidence type="ECO:0000313" key="15">
    <source>
        <dbReference type="Proteomes" id="UP000694552"/>
    </source>
</evidence>
<feature type="compositionally biased region" description="Polar residues" evidence="10">
    <location>
        <begin position="124"/>
        <end position="155"/>
    </location>
</feature>
<dbReference type="InterPro" id="IPR017455">
    <property type="entry name" value="Znf_FYVE-rel"/>
</dbReference>
<dbReference type="PROSITE" id="PS50004">
    <property type="entry name" value="C2"/>
    <property type="match status" value="2"/>
</dbReference>
<dbReference type="Pfam" id="PF00168">
    <property type="entry name" value="C2"/>
    <property type="match status" value="2"/>
</dbReference>
<dbReference type="CDD" id="cd04028">
    <property type="entry name" value="C2B_RIM1alpha"/>
    <property type="match status" value="1"/>
</dbReference>
<accession>A0A8C8AMA7</accession>
<keyword evidence="2" id="KW-0479">Metal-binding</keyword>
<dbReference type="PANTHER" id="PTHR12157:SF15">
    <property type="entry name" value="REGULATING SYNAPTIC MEMBRANE EXOCYTOSIS PROTEIN 2"/>
    <property type="match status" value="1"/>
</dbReference>
<dbReference type="InterPro" id="IPR001478">
    <property type="entry name" value="PDZ"/>
</dbReference>
<evidence type="ECO:0000313" key="14">
    <source>
        <dbReference type="Ensembl" id="ENSOSUP00000007547.1"/>
    </source>
</evidence>
<evidence type="ECO:0000259" key="12">
    <source>
        <dbReference type="PROSITE" id="PS50106"/>
    </source>
</evidence>
<feature type="compositionally biased region" description="Polar residues" evidence="10">
    <location>
        <begin position="359"/>
        <end position="370"/>
    </location>
</feature>
<feature type="compositionally biased region" description="Low complexity" evidence="10">
    <location>
        <begin position="1314"/>
        <end position="1332"/>
    </location>
</feature>
<evidence type="ECO:0000256" key="9">
    <source>
        <dbReference type="PROSITE-ProRule" id="PRU00091"/>
    </source>
</evidence>
<feature type="compositionally biased region" description="Basic and acidic residues" evidence="10">
    <location>
        <begin position="289"/>
        <end position="308"/>
    </location>
</feature>
<reference evidence="14" key="2">
    <citation type="submission" date="2025-09" db="UniProtKB">
        <authorList>
            <consortium name="Ensembl"/>
        </authorList>
    </citation>
    <scope>IDENTIFICATION</scope>
</reference>
<keyword evidence="4 9" id="KW-0863">Zinc-finger</keyword>
<comment type="subcellular location">
    <subcellularLocation>
        <location evidence="8">Synapse</location>
    </subcellularLocation>
</comment>
<feature type="compositionally biased region" description="Basic and acidic residues" evidence="10">
    <location>
        <begin position="1"/>
        <end position="11"/>
    </location>
</feature>
<organism evidence="14 15">
    <name type="scientific">Otus sunia</name>
    <name type="common">Oriental scops-owl</name>
    <dbReference type="NCBI Taxonomy" id="257818"/>
    <lineage>
        <taxon>Eukaryota</taxon>
        <taxon>Metazoa</taxon>
        <taxon>Chordata</taxon>
        <taxon>Craniata</taxon>
        <taxon>Vertebrata</taxon>
        <taxon>Euteleostomi</taxon>
        <taxon>Archelosauria</taxon>
        <taxon>Archosauria</taxon>
        <taxon>Dinosauria</taxon>
        <taxon>Saurischia</taxon>
        <taxon>Theropoda</taxon>
        <taxon>Coelurosauria</taxon>
        <taxon>Aves</taxon>
        <taxon>Neognathae</taxon>
        <taxon>Neoaves</taxon>
        <taxon>Telluraves</taxon>
        <taxon>Strigiformes</taxon>
        <taxon>Strigidae</taxon>
        <taxon>Otus</taxon>
    </lineage>
</organism>
<feature type="domain" description="C2" evidence="11">
    <location>
        <begin position="665"/>
        <end position="788"/>
    </location>
</feature>
<dbReference type="InterPro" id="IPR000008">
    <property type="entry name" value="C2_dom"/>
</dbReference>
<dbReference type="PANTHER" id="PTHR12157">
    <property type="entry name" value="REGULATING SYNAPTIC MEMBRANE EXOCYTOSIS PROTEIN"/>
    <property type="match status" value="1"/>
</dbReference>
<dbReference type="InterPro" id="IPR036034">
    <property type="entry name" value="PDZ_sf"/>
</dbReference>
<feature type="compositionally biased region" description="Basic and acidic residues" evidence="10">
    <location>
        <begin position="1281"/>
        <end position="1299"/>
    </location>
</feature>
<feature type="region of interest" description="Disordered" evidence="10">
    <location>
        <begin position="111"/>
        <end position="470"/>
    </location>
</feature>
<feature type="domain" description="FYVE-type" evidence="13">
    <location>
        <begin position="20"/>
        <end position="80"/>
    </location>
</feature>
<keyword evidence="5" id="KW-0221">Differentiation</keyword>
<keyword evidence="7" id="KW-0770">Synapse</keyword>
<dbReference type="CDD" id="cd04031">
    <property type="entry name" value="C2A_RIM1alpha"/>
    <property type="match status" value="1"/>
</dbReference>
<feature type="region of interest" description="Disordered" evidence="10">
    <location>
        <begin position="622"/>
        <end position="653"/>
    </location>
</feature>
<dbReference type="Pfam" id="PF22601">
    <property type="entry name" value="RIM2a_ZnF"/>
    <property type="match status" value="1"/>
</dbReference>
<feature type="compositionally biased region" description="Low complexity" evidence="10">
    <location>
        <begin position="1154"/>
        <end position="1175"/>
    </location>
</feature>